<dbReference type="AlphaFoldDB" id="A0A0A0LVV3"/>
<gene>
    <name evidence="2" type="ORF">Csa_1G196260</name>
</gene>
<evidence type="ECO:0000256" key="1">
    <source>
        <dbReference type="SAM" id="MobiDB-lite"/>
    </source>
</evidence>
<reference evidence="2 3" key="3">
    <citation type="journal article" date="2010" name="BMC Genomics">
        <title>Transcriptome sequencing and comparative analysis of cucumber flowers with different sex types.</title>
        <authorList>
            <person name="Guo S."/>
            <person name="Zheng Y."/>
            <person name="Joung J.G."/>
            <person name="Liu S."/>
            <person name="Zhang Z."/>
            <person name="Crasta O.R."/>
            <person name="Sobral B.W."/>
            <person name="Xu Y."/>
            <person name="Huang S."/>
            <person name="Fei Z."/>
        </authorList>
    </citation>
    <scope>NUCLEOTIDE SEQUENCE [LARGE SCALE GENOMIC DNA]</scope>
    <source>
        <strain evidence="3">cv. 9930</strain>
    </source>
</reference>
<dbReference type="PANTHER" id="PTHR31903">
    <property type="entry name" value="F12F1.11-RELATED"/>
    <property type="match status" value="1"/>
</dbReference>
<dbReference type="EMBL" id="CM002922">
    <property type="protein sequence ID" value="KGN65084.1"/>
    <property type="molecule type" value="Genomic_DNA"/>
</dbReference>
<dbReference type="STRING" id="3659.A0A0A0LVV3"/>
<keyword evidence="3" id="KW-1185">Reference proteome</keyword>
<name>A0A0A0LVV3_CUCSA</name>
<reference evidence="2 3" key="2">
    <citation type="journal article" date="2009" name="PLoS ONE">
        <title>An integrated genetic and cytogenetic map of the cucumber genome.</title>
        <authorList>
            <person name="Ren Y."/>
            <person name="Zhang Z."/>
            <person name="Liu J."/>
            <person name="Staub J.E."/>
            <person name="Han Y."/>
            <person name="Cheng Z."/>
            <person name="Li X."/>
            <person name="Lu J."/>
            <person name="Miao H."/>
            <person name="Kang H."/>
            <person name="Xie B."/>
            <person name="Gu X."/>
            <person name="Wang X."/>
            <person name="Du Y."/>
            <person name="Jin W."/>
            <person name="Huang S."/>
        </authorList>
    </citation>
    <scope>NUCLEOTIDE SEQUENCE [LARGE SCALE GENOMIC DNA]</scope>
    <source>
        <strain evidence="3">cv. 9930</strain>
    </source>
</reference>
<evidence type="ECO:0000313" key="3">
    <source>
        <dbReference type="Proteomes" id="UP000029981"/>
    </source>
</evidence>
<evidence type="ECO:0000313" key="2">
    <source>
        <dbReference type="EMBL" id="KGN65084.1"/>
    </source>
</evidence>
<proteinExistence type="predicted"/>
<protein>
    <submittedName>
        <fullName evidence="2">Uncharacterized protein</fullName>
    </submittedName>
</protein>
<reference evidence="2 3" key="1">
    <citation type="journal article" date="2009" name="Nat. Genet.">
        <title>The genome of the cucumber, Cucumis sativus L.</title>
        <authorList>
            <person name="Huang S."/>
            <person name="Li R."/>
            <person name="Zhang Z."/>
            <person name="Li L."/>
            <person name="Gu X."/>
            <person name="Fan W."/>
            <person name="Lucas W.J."/>
            <person name="Wang X."/>
            <person name="Xie B."/>
            <person name="Ni P."/>
            <person name="Ren Y."/>
            <person name="Zhu H."/>
            <person name="Li J."/>
            <person name="Lin K."/>
            <person name="Jin W."/>
            <person name="Fei Z."/>
            <person name="Li G."/>
            <person name="Staub J."/>
            <person name="Kilian A."/>
            <person name="van der Vossen E.A."/>
            <person name="Wu Y."/>
            <person name="Guo J."/>
            <person name="He J."/>
            <person name="Jia Z."/>
            <person name="Ren Y."/>
            <person name="Tian G."/>
            <person name="Lu Y."/>
            <person name="Ruan J."/>
            <person name="Qian W."/>
            <person name="Wang M."/>
            <person name="Huang Q."/>
            <person name="Li B."/>
            <person name="Xuan Z."/>
            <person name="Cao J."/>
            <person name="Asan"/>
            <person name="Wu Z."/>
            <person name="Zhang J."/>
            <person name="Cai Q."/>
            <person name="Bai Y."/>
            <person name="Zhao B."/>
            <person name="Han Y."/>
            <person name="Li Y."/>
            <person name="Li X."/>
            <person name="Wang S."/>
            <person name="Shi Q."/>
            <person name="Liu S."/>
            <person name="Cho W.K."/>
            <person name="Kim J.Y."/>
            <person name="Xu Y."/>
            <person name="Heller-Uszynska K."/>
            <person name="Miao H."/>
            <person name="Cheng Z."/>
            <person name="Zhang S."/>
            <person name="Wu J."/>
            <person name="Yang Y."/>
            <person name="Kang H."/>
            <person name="Li M."/>
            <person name="Liang H."/>
            <person name="Ren X."/>
            <person name="Shi Z."/>
            <person name="Wen M."/>
            <person name="Jian M."/>
            <person name="Yang H."/>
            <person name="Zhang G."/>
            <person name="Yang Z."/>
            <person name="Chen R."/>
            <person name="Liu S."/>
            <person name="Li J."/>
            <person name="Ma L."/>
            <person name="Liu H."/>
            <person name="Zhou Y."/>
            <person name="Zhao J."/>
            <person name="Fang X."/>
            <person name="Li G."/>
            <person name="Fang L."/>
            <person name="Li Y."/>
            <person name="Liu D."/>
            <person name="Zheng H."/>
            <person name="Zhang Y."/>
            <person name="Qin N."/>
            <person name="Li Z."/>
            <person name="Yang G."/>
            <person name="Yang S."/>
            <person name="Bolund L."/>
            <person name="Kristiansen K."/>
            <person name="Zheng H."/>
            <person name="Li S."/>
            <person name="Zhang X."/>
            <person name="Yang H."/>
            <person name="Wang J."/>
            <person name="Sun R."/>
            <person name="Zhang B."/>
            <person name="Jiang S."/>
            <person name="Wang J."/>
            <person name="Du Y."/>
            <person name="Li S."/>
        </authorList>
    </citation>
    <scope>NUCLEOTIDE SEQUENCE [LARGE SCALE GENOMIC DNA]</scope>
    <source>
        <strain evidence="3">cv. 9930</strain>
    </source>
</reference>
<dbReference type="PANTHER" id="PTHR31903:SF6">
    <property type="entry name" value="F12F1.11-RELATED"/>
    <property type="match status" value="1"/>
</dbReference>
<dbReference type="Gramene" id="KGN65084">
    <property type="protein sequence ID" value="KGN65084"/>
    <property type="gene ID" value="Csa_1G196260"/>
</dbReference>
<feature type="compositionally biased region" description="Basic residues" evidence="1">
    <location>
        <begin position="251"/>
        <end position="262"/>
    </location>
</feature>
<feature type="region of interest" description="Disordered" evidence="1">
    <location>
        <begin position="247"/>
        <end position="303"/>
    </location>
</feature>
<dbReference type="eggNOG" id="ENOG502RZYD">
    <property type="taxonomic scope" value="Eukaryota"/>
</dbReference>
<sequence length="320" mass="35995">MLIGENRKSEKSVQVHVELKLDGKSNPFGFKPEAAPTSMKSRIWTVRLGVYCVYSNSRVSREYFHPHAFPLPLRQYLQHLLQSPLALYPTPLHTPTPPIKSLPLFPLQPIPPSLSIHSLFWSPMKKLYRKRGTVHPSPLIISDHLSFLPTVILTLAAALSLHDREVLAYLISSCSNDFTAVINSSSHRGKATHQKHAAAMGGLDHPPAFSCYCFQCYTSYWVRWDSSPNRQLIHEIIDAYEEKLAESKVGKNNKKERKKRNNRGPVSGPGEGKGSEAATKEEEWRVTEREVAEGGEEGAEKGPVRRIVSLLGEKIWGSWN</sequence>
<reference evidence="2 3" key="4">
    <citation type="journal article" date="2011" name="BMC Genomics">
        <title>RNA-Seq improves annotation of protein-coding genes in the cucumber genome.</title>
        <authorList>
            <person name="Li Z."/>
            <person name="Zhang Z."/>
            <person name="Yan P."/>
            <person name="Huang S."/>
            <person name="Fei Z."/>
            <person name="Lin K."/>
        </authorList>
    </citation>
    <scope>NUCLEOTIDE SEQUENCE [LARGE SCALE GENOMIC DNA]</scope>
    <source>
        <strain evidence="3">cv. 9930</strain>
    </source>
</reference>
<organism evidence="2 3">
    <name type="scientific">Cucumis sativus</name>
    <name type="common">Cucumber</name>
    <dbReference type="NCBI Taxonomy" id="3659"/>
    <lineage>
        <taxon>Eukaryota</taxon>
        <taxon>Viridiplantae</taxon>
        <taxon>Streptophyta</taxon>
        <taxon>Embryophyta</taxon>
        <taxon>Tracheophyta</taxon>
        <taxon>Spermatophyta</taxon>
        <taxon>Magnoliopsida</taxon>
        <taxon>eudicotyledons</taxon>
        <taxon>Gunneridae</taxon>
        <taxon>Pentapetalae</taxon>
        <taxon>rosids</taxon>
        <taxon>fabids</taxon>
        <taxon>Cucurbitales</taxon>
        <taxon>Cucurbitaceae</taxon>
        <taxon>Benincaseae</taxon>
        <taxon>Cucumis</taxon>
    </lineage>
</organism>
<dbReference type="OMA" id="IASSCAC"/>
<accession>A0A0A0LVV3</accession>
<dbReference type="Proteomes" id="UP000029981">
    <property type="component" value="Chromosome 1"/>
</dbReference>
<feature type="compositionally biased region" description="Basic and acidic residues" evidence="1">
    <location>
        <begin position="278"/>
        <end position="303"/>
    </location>
</feature>